<evidence type="ECO:0000256" key="1">
    <source>
        <dbReference type="ARBA" id="ARBA00010838"/>
    </source>
</evidence>
<keyword evidence="3" id="KW-0732">Signal</keyword>
<evidence type="ECO:0000313" key="4">
    <source>
        <dbReference type="EMBL" id="CAN77114.1"/>
    </source>
</evidence>
<reference evidence="4" key="1">
    <citation type="journal article" date="2007" name="PLoS ONE">
        <title>The first genome sequence of an elite grapevine cultivar (Pinot noir Vitis vinifera L.): coping with a highly heterozygous genome.</title>
        <authorList>
            <person name="Velasco R."/>
            <person name="Zharkikh A."/>
            <person name="Troggio M."/>
            <person name="Cartwright D.A."/>
            <person name="Cestaro A."/>
            <person name="Pruss D."/>
            <person name="Pindo M."/>
            <person name="FitzGerald L.M."/>
            <person name="Vezzulli S."/>
            <person name="Reid J."/>
            <person name="Malacarne G."/>
            <person name="Iliev D."/>
            <person name="Coppola G."/>
            <person name="Wardell B."/>
            <person name="Micheletti D."/>
            <person name="Macalma T."/>
            <person name="Facci M."/>
            <person name="Mitchell J.T."/>
            <person name="Perazzolli M."/>
            <person name="Eldredge G."/>
            <person name="Gatto P."/>
            <person name="Oyzerski R."/>
            <person name="Moretto M."/>
            <person name="Gutin N."/>
            <person name="Stefanini M."/>
            <person name="Chen Y."/>
            <person name="Segala C."/>
            <person name="Davenport C."/>
            <person name="Dematte L."/>
            <person name="Mraz A."/>
            <person name="Battilana J."/>
            <person name="Stormo K."/>
            <person name="Costa F."/>
            <person name="Tao Q."/>
            <person name="Si-Ammour A."/>
            <person name="Harkins T."/>
            <person name="Lackey A."/>
            <person name="Perbost C."/>
            <person name="Taillon B."/>
            <person name="Stella A."/>
            <person name="Solovyev V."/>
            <person name="Fawcett J.A."/>
            <person name="Sterck L."/>
            <person name="Vandepoele K."/>
            <person name="Grando S.M."/>
            <person name="Toppo S."/>
            <person name="Moser C."/>
            <person name="Lanchbury J."/>
            <person name="Bogden R."/>
            <person name="Skolnick M."/>
            <person name="Sgaramella V."/>
            <person name="Bhatnagar S.K."/>
            <person name="Fontana P."/>
            <person name="Gutin A."/>
            <person name="Van de Peer Y."/>
            <person name="Salamini F."/>
            <person name="Viola R."/>
        </authorList>
    </citation>
    <scope>NUCLEOTIDE SEQUENCE</scope>
</reference>
<dbReference type="PANTHER" id="PTHR10353:SF297">
    <property type="entry name" value="VICIANIN HYDROLASE-LIKE"/>
    <property type="match status" value="1"/>
</dbReference>
<name>A5BPI8_VITVI</name>
<dbReference type="Pfam" id="PF00232">
    <property type="entry name" value="Glyco_hydro_1"/>
    <property type="match status" value="3"/>
</dbReference>
<dbReference type="SUPFAM" id="SSF51445">
    <property type="entry name" value="(Trans)glycosidases"/>
    <property type="match status" value="1"/>
</dbReference>
<gene>
    <name evidence="4" type="ORF">VITISV_042191</name>
</gene>
<dbReference type="InterPro" id="IPR017853">
    <property type="entry name" value="GH"/>
</dbReference>
<dbReference type="AlphaFoldDB" id="A5BPI8"/>
<dbReference type="InterPro" id="IPR001360">
    <property type="entry name" value="Glyco_hydro_1"/>
</dbReference>
<dbReference type="Gene3D" id="3.20.20.80">
    <property type="entry name" value="Glycosidases"/>
    <property type="match status" value="2"/>
</dbReference>
<proteinExistence type="inferred from homology"/>
<dbReference type="GO" id="GO:0004553">
    <property type="term" value="F:hydrolase activity, hydrolyzing O-glycosyl compounds"/>
    <property type="evidence" value="ECO:0007669"/>
    <property type="project" value="InterPro"/>
</dbReference>
<evidence type="ECO:0000256" key="3">
    <source>
        <dbReference type="SAM" id="SignalP"/>
    </source>
</evidence>
<comment type="similarity">
    <text evidence="1 2">Belongs to the glycosyl hydrolase 1 family.</text>
</comment>
<evidence type="ECO:0000256" key="2">
    <source>
        <dbReference type="RuleBase" id="RU003690"/>
    </source>
</evidence>
<feature type="signal peptide" evidence="3">
    <location>
        <begin position="1"/>
        <end position="23"/>
    </location>
</feature>
<dbReference type="CAZy" id="GH1">
    <property type="family name" value="Glycoside Hydrolase Family 1"/>
</dbReference>
<dbReference type="PRINTS" id="PR00131">
    <property type="entry name" value="GLHYDRLASE1"/>
</dbReference>
<accession>A5BPI8</accession>
<dbReference type="GO" id="GO:0005975">
    <property type="term" value="P:carbohydrate metabolic process"/>
    <property type="evidence" value="ECO:0007669"/>
    <property type="project" value="InterPro"/>
</dbReference>
<dbReference type="ExpressionAtlas" id="A5BPI8">
    <property type="expression patterns" value="baseline and differential"/>
</dbReference>
<feature type="chain" id="PRO_5002678436" description="Beta-glucosidase 13" evidence="3">
    <location>
        <begin position="24"/>
        <end position="415"/>
    </location>
</feature>
<protein>
    <recommendedName>
        <fullName evidence="5">Beta-glucosidase 13</fullName>
    </recommendedName>
</protein>
<sequence length="415" mass="47516">MATQGPLLFCALVLVLSFAHCHGSAMFSRHSFPPGFTFGAASAAYQRIGAVTEKISDQSTGDVAIDFYHKYKEDIQLLKFLGMDAFRFSISWTRVLPRLKPFVTLFHWDLPQALEDEYGGFLSPKIVDDYRNYVDFCFKQFGDQVKHWITLNEPFSYAYYGYSTGTIAPGRCSNYSGTCASENSATEPYKVAHHLLLSHAAGVKLYKEKYQKSQKGTIGVTLLTHWLQYKYATVAGVKASRRALDFMLGWFLHPITYGEYPMTMQSLVGRRLPKFSSAESKMLKGSFDFVGINYYTSNYATTYASAVNNLELSWEVDGRFNLTRMATTNNASVPMKEDLNDTLRMTFHRGHLYYLSKAIKEGVNVKGYFVWSFLDDFEWNAGFTVRFGLNYVDYKNGLKRYPKHSAYWFKKFLQK</sequence>
<dbReference type="PANTHER" id="PTHR10353">
    <property type="entry name" value="GLYCOSYL HYDROLASE"/>
    <property type="match status" value="1"/>
</dbReference>
<dbReference type="EMBL" id="AM466597">
    <property type="protein sequence ID" value="CAN77114.1"/>
    <property type="molecule type" value="Genomic_DNA"/>
</dbReference>
<organism evidence="4">
    <name type="scientific">Vitis vinifera</name>
    <name type="common">Grape</name>
    <dbReference type="NCBI Taxonomy" id="29760"/>
    <lineage>
        <taxon>Eukaryota</taxon>
        <taxon>Viridiplantae</taxon>
        <taxon>Streptophyta</taxon>
        <taxon>Embryophyta</taxon>
        <taxon>Tracheophyta</taxon>
        <taxon>Spermatophyta</taxon>
        <taxon>Magnoliopsida</taxon>
        <taxon>eudicotyledons</taxon>
        <taxon>Gunneridae</taxon>
        <taxon>Pentapetalae</taxon>
        <taxon>rosids</taxon>
        <taxon>Vitales</taxon>
        <taxon>Vitaceae</taxon>
        <taxon>Viteae</taxon>
        <taxon>Vitis</taxon>
    </lineage>
</organism>
<evidence type="ECO:0008006" key="5">
    <source>
        <dbReference type="Google" id="ProtNLM"/>
    </source>
</evidence>